<dbReference type="Proteomes" id="UP000297855">
    <property type="component" value="Unassembled WGS sequence"/>
</dbReference>
<dbReference type="RefSeq" id="WP_135813047.1">
    <property type="nucleotide sequence ID" value="NZ_RQEV01000008.1"/>
</dbReference>
<dbReference type="NCBIfam" id="NF047533">
    <property type="entry name" value="LBL_2463_fam"/>
    <property type="match status" value="1"/>
</dbReference>
<dbReference type="OrthoDB" id="344994at2"/>
<keyword evidence="2" id="KW-1185">Reference proteome</keyword>
<proteinExistence type="predicted"/>
<sequence length="211" mass="24164">MKGLREHFLSFEDSFQSKFRIRILAGKEDKIGLNRLKEFNDQIHKSGGYDSNPLLCIDFDPWSTWIYVTDEKDKILSVQRIVEKTKENLLPVELAVILEEGQPKRYAVLEEGVADWNCVSFERSATGWKAAVKNFSAIAKLCLYRNYSKVYGFYNKEVPAIERIYKSNGAVESRVLSGDVYLPNYHINGNTVSARIIELDKTALQSVAMRL</sequence>
<reference evidence="1" key="1">
    <citation type="journal article" date="2019" name="PLoS Negl. Trop. Dis.">
        <title>Revisiting the worldwide diversity of Leptospira species in the environment.</title>
        <authorList>
            <person name="Vincent A.T."/>
            <person name="Schiettekatte O."/>
            <person name="Bourhy P."/>
            <person name="Veyrier F.J."/>
            <person name="Picardeau M."/>
        </authorList>
    </citation>
    <scope>NUCLEOTIDE SEQUENCE [LARGE SCALE GENOMIC DNA]</scope>
    <source>
        <strain evidence="1">SCS5</strain>
    </source>
</reference>
<accession>A0A4R9GS10</accession>
<dbReference type="AlphaFoldDB" id="A0A4R9GS10"/>
<comment type="caution">
    <text evidence="1">The sequence shown here is derived from an EMBL/GenBank/DDBJ whole genome shotgun (WGS) entry which is preliminary data.</text>
</comment>
<name>A0A4R9GS10_9LEPT</name>
<protein>
    <submittedName>
        <fullName evidence="1">Uncharacterized protein</fullName>
    </submittedName>
</protein>
<organism evidence="1 2">
    <name type="scientific">Leptospira fluminis</name>
    <dbReference type="NCBI Taxonomy" id="2484979"/>
    <lineage>
        <taxon>Bacteria</taxon>
        <taxon>Pseudomonadati</taxon>
        <taxon>Spirochaetota</taxon>
        <taxon>Spirochaetia</taxon>
        <taxon>Leptospirales</taxon>
        <taxon>Leptospiraceae</taxon>
        <taxon>Leptospira</taxon>
    </lineage>
</organism>
<evidence type="ECO:0000313" key="1">
    <source>
        <dbReference type="EMBL" id="TGK19344.1"/>
    </source>
</evidence>
<dbReference type="EMBL" id="RQEV01000008">
    <property type="protein sequence ID" value="TGK19344.1"/>
    <property type="molecule type" value="Genomic_DNA"/>
</dbReference>
<gene>
    <name evidence="1" type="ORF">EHO61_07685</name>
</gene>
<evidence type="ECO:0000313" key="2">
    <source>
        <dbReference type="Proteomes" id="UP000297855"/>
    </source>
</evidence>